<dbReference type="RefSeq" id="WP_190437935.1">
    <property type="nucleotide sequence ID" value="NZ_JAMPKM010000004.1"/>
</dbReference>
<keyword evidence="3" id="KW-1185">Reference proteome</keyword>
<accession>A0ABV0J5Y3</accession>
<dbReference type="InterPro" id="IPR008984">
    <property type="entry name" value="SMAD_FHA_dom_sf"/>
</dbReference>
<sequence>MASEPKQNHLLIIEDDKGQRHFTLDGSVYTIGRDVKCDICLASLFVSRRHATLVKLPKENGSYFYRIQDGSLKGKPSVNGLLVNGHKLQGHDLQNKDVVVFGPSVRIIYFVLEEDALANLDPDDLEIPEFDVTLIDPRMVGVASED</sequence>
<evidence type="ECO:0000259" key="1">
    <source>
        <dbReference type="PROSITE" id="PS50006"/>
    </source>
</evidence>
<dbReference type="SMART" id="SM00240">
    <property type="entry name" value="FHA"/>
    <property type="match status" value="1"/>
</dbReference>
<reference evidence="2 3" key="1">
    <citation type="submission" date="2022-04" db="EMBL/GenBank/DDBJ databases">
        <title>Positive selection, recombination, and allopatry shape intraspecific diversity of widespread and dominant cyanobacteria.</title>
        <authorList>
            <person name="Wei J."/>
            <person name="Shu W."/>
            <person name="Hu C."/>
        </authorList>
    </citation>
    <scope>NUCLEOTIDE SEQUENCE [LARGE SCALE GENOMIC DNA]</scope>
    <source>
        <strain evidence="2 3">GB2-A4</strain>
    </source>
</reference>
<dbReference type="PROSITE" id="PS50006">
    <property type="entry name" value="FHA_DOMAIN"/>
    <property type="match status" value="1"/>
</dbReference>
<dbReference type="Proteomes" id="UP001464891">
    <property type="component" value="Unassembled WGS sequence"/>
</dbReference>
<evidence type="ECO:0000313" key="3">
    <source>
        <dbReference type="Proteomes" id="UP001464891"/>
    </source>
</evidence>
<gene>
    <name evidence="2" type="ORF">NC998_08755</name>
</gene>
<protein>
    <submittedName>
        <fullName evidence="2">FHA domain-containing protein</fullName>
    </submittedName>
</protein>
<dbReference type="InterPro" id="IPR000253">
    <property type="entry name" value="FHA_dom"/>
</dbReference>
<dbReference type="Pfam" id="PF00498">
    <property type="entry name" value="FHA"/>
    <property type="match status" value="1"/>
</dbReference>
<dbReference type="EMBL" id="JAMPKM010000004">
    <property type="protein sequence ID" value="MEP0817184.1"/>
    <property type="molecule type" value="Genomic_DNA"/>
</dbReference>
<dbReference type="SUPFAM" id="SSF49879">
    <property type="entry name" value="SMAD/FHA domain"/>
    <property type="match status" value="1"/>
</dbReference>
<dbReference type="Gene3D" id="2.60.200.20">
    <property type="match status" value="1"/>
</dbReference>
<name>A0ABV0J5Y3_9CYAN</name>
<evidence type="ECO:0000313" key="2">
    <source>
        <dbReference type="EMBL" id="MEP0817184.1"/>
    </source>
</evidence>
<feature type="domain" description="FHA" evidence="1">
    <location>
        <begin position="29"/>
        <end position="88"/>
    </location>
</feature>
<comment type="caution">
    <text evidence="2">The sequence shown here is derived from an EMBL/GenBank/DDBJ whole genome shotgun (WGS) entry which is preliminary data.</text>
</comment>
<organism evidence="2 3">
    <name type="scientific">Trichocoleus desertorum GB2-A4</name>
    <dbReference type="NCBI Taxonomy" id="2933944"/>
    <lineage>
        <taxon>Bacteria</taxon>
        <taxon>Bacillati</taxon>
        <taxon>Cyanobacteriota</taxon>
        <taxon>Cyanophyceae</taxon>
        <taxon>Leptolyngbyales</taxon>
        <taxon>Trichocoleusaceae</taxon>
        <taxon>Trichocoleus</taxon>
    </lineage>
</organism>
<proteinExistence type="predicted"/>